<protein>
    <submittedName>
        <fullName evidence="9">MFS transporter</fullName>
    </submittedName>
</protein>
<evidence type="ECO:0000256" key="1">
    <source>
        <dbReference type="ARBA" id="ARBA00004651"/>
    </source>
</evidence>
<feature type="transmembrane region" description="Helical" evidence="7">
    <location>
        <begin position="341"/>
        <end position="358"/>
    </location>
</feature>
<dbReference type="GO" id="GO:0005886">
    <property type="term" value="C:plasma membrane"/>
    <property type="evidence" value="ECO:0007669"/>
    <property type="project" value="UniProtKB-SubCell"/>
</dbReference>
<dbReference type="InterPro" id="IPR036259">
    <property type="entry name" value="MFS_trans_sf"/>
</dbReference>
<dbReference type="CDD" id="cd17329">
    <property type="entry name" value="MFS_MdtH_MDR_like"/>
    <property type="match status" value="1"/>
</dbReference>
<comment type="subcellular location">
    <subcellularLocation>
        <location evidence="1">Cell membrane</location>
        <topology evidence="1">Multi-pass membrane protein</topology>
    </subcellularLocation>
</comment>
<feature type="transmembrane region" description="Helical" evidence="7">
    <location>
        <begin position="54"/>
        <end position="73"/>
    </location>
</feature>
<gene>
    <name evidence="9" type="ORF">NBRC110019_29100</name>
</gene>
<feature type="transmembrane region" description="Helical" evidence="7">
    <location>
        <begin position="80"/>
        <end position="99"/>
    </location>
</feature>
<dbReference type="GO" id="GO:0022857">
    <property type="term" value="F:transmembrane transporter activity"/>
    <property type="evidence" value="ECO:0007669"/>
    <property type="project" value="InterPro"/>
</dbReference>
<keyword evidence="4 7" id="KW-0812">Transmembrane</keyword>
<dbReference type="EMBL" id="BRVP01000026">
    <property type="protein sequence ID" value="GLB53869.1"/>
    <property type="molecule type" value="Genomic_DNA"/>
</dbReference>
<evidence type="ECO:0000313" key="9">
    <source>
        <dbReference type="EMBL" id="GLB53869.1"/>
    </source>
</evidence>
<evidence type="ECO:0000259" key="8">
    <source>
        <dbReference type="PROSITE" id="PS50850"/>
    </source>
</evidence>
<organism evidence="9 10">
    <name type="scientific">Neptunitalea chrysea</name>
    <dbReference type="NCBI Taxonomy" id="1647581"/>
    <lineage>
        <taxon>Bacteria</taxon>
        <taxon>Pseudomonadati</taxon>
        <taxon>Bacteroidota</taxon>
        <taxon>Flavobacteriia</taxon>
        <taxon>Flavobacteriales</taxon>
        <taxon>Flavobacteriaceae</taxon>
        <taxon>Neptunitalea</taxon>
    </lineage>
</organism>
<reference evidence="9" key="1">
    <citation type="submission" date="2022-07" db="EMBL/GenBank/DDBJ databases">
        <title>Taxonomy of Novel Oxalotrophic and Methylotrophic Bacteria.</title>
        <authorList>
            <person name="Sahin N."/>
            <person name="Tani A."/>
        </authorList>
    </citation>
    <scope>NUCLEOTIDE SEQUENCE</scope>
    <source>
        <strain evidence="9">AM327</strain>
    </source>
</reference>
<dbReference type="AlphaFoldDB" id="A0A9W6EVI6"/>
<keyword evidence="5 7" id="KW-1133">Transmembrane helix</keyword>
<feature type="transmembrane region" description="Helical" evidence="7">
    <location>
        <begin position="252"/>
        <end position="271"/>
    </location>
</feature>
<evidence type="ECO:0000256" key="2">
    <source>
        <dbReference type="ARBA" id="ARBA00022448"/>
    </source>
</evidence>
<sequence>MKKITLNYLNSFKGLSKEVWWLALITLINRAGTMVIPFLSIYLGDYLKFSKEQIGTVMICFGFGSVAGSWIGGKLTDKIGYYKVMVGSLVATGFFFWGLQFLNSFYSFSLGIFLVMMVADTFRPAVFTALNVYSKEENKTRSLTLIRLAINLGFSAGPAVGGFIIVTAGFSGLFWVDAITCIIAGLLLLKVLHPKKAKEIDTHKTENPSSVFSDFPYLVFFLSMVLFSFIFVQLMSTMPSFYKEYHHLSEDTIGIILGVNGLLIFIFEMPLVKYIEKRNIKNIDSTIIGAILTTLSFIAILFSSYRFESIFTGMLFLTFGEMIAFPFSNRFAMKRAKRGNFGEYMGLYSIAFSIAHIAGHKSGFESIAHYGYVFTWKLMAIIGAFTVVVLWLLKIILKREKNQEAV</sequence>
<feature type="transmembrane region" description="Helical" evidence="7">
    <location>
        <begin position="310"/>
        <end position="329"/>
    </location>
</feature>
<keyword evidence="10" id="KW-1185">Reference proteome</keyword>
<keyword evidence="2" id="KW-0813">Transport</keyword>
<dbReference type="InterPro" id="IPR050171">
    <property type="entry name" value="MFS_Transporters"/>
</dbReference>
<accession>A0A9W6EVI6</accession>
<dbReference type="RefSeq" id="WP_281756137.1">
    <property type="nucleotide sequence ID" value="NZ_BRVP01000026.1"/>
</dbReference>
<dbReference type="Pfam" id="PF07690">
    <property type="entry name" value="MFS_1"/>
    <property type="match status" value="1"/>
</dbReference>
<dbReference type="Proteomes" id="UP001143545">
    <property type="component" value="Unassembled WGS sequence"/>
</dbReference>
<proteinExistence type="predicted"/>
<feature type="transmembrane region" description="Helical" evidence="7">
    <location>
        <begin position="214"/>
        <end position="232"/>
    </location>
</feature>
<dbReference type="SUPFAM" id="SSF103473">
    <property type="entry name" value="MFS general substrate transporter"/>
    <property type="match status" value="1"/>
</dbReference>
<evidence type="ECO:0000256" key="6">
    <source>
        <dbReference type="ARBA" id="ARBA00023136"/>
    </source>
</evidence>
<keyword evidence="3" id="KW-1003">Cell membrane</keyword>
<dbReference type="PROSITE" id="PS50850">
    <property type="entry name" value="MFS"/>
    <property type="match status" value="1"/>
</dbReference>
<dbReference type="InterPro" id="IPR020846">
    <property type="entry name" value="MFS_dom"/>
</dbReference>
<evidence type="ECO:0000313" key="10">
    <source>
        <dbReference type="Proteomes" id="UP001143545"/>
    </source>
</evidence>
<feature type="transmembrane region" description="Helical" evidence="7">
    <location>
        <begin position="145"/>
        <end position="166"/>
    </location>
</feature>
<feature type="transmembrane region" description="Helical" evidence="7">
    <location>
        <begin position="370"/>
        <end position="393"/>
    </location>
</feature>
<dbReference type="PANTHER" id="PTHR23517:SF2">
    <property type="entry name" value="MULTIDRUG RESISTANCE PROTEIN MDTH"/>
    <property type="match status" value="1"/>
</dbReference>
<evidence type="ECO:0000256" key="3">
    <source>
        <dbReference type="ARBA" id="ARBA00022475"/>
    </source>
</evidence>
<feature type="transmembrane region" description="Helical" evidence="7">
    <location>
        <begin position="20"/>
        <end position="42"/>
    </location>
</feature>
<dbReference type="PANTHER" id="PTHR23517">
    <property type="entry name" value="RESISTANCE PROTEIN MDTM, PUTATIVE-RELATED-RELATED"/>
    <property type="match status" value="1"/>
</dbReference>
<evidence type="ECO:0000256" key="7">
    <source>
        <dbReference type="SAM" id="Phobius"/>
    </source>
</evidence>
<feature type="transmembrane region" description="Helical" evidence="7">
    <location>
        <begin position="172"/>
        <end position="193"/>
    </location>
</feature>
<feature type="domain" description="Major facilitator superfamily (MFS) profile" evidence="8">
    <location>
        <begin position="18"/>
        <end position="401"/>
    </location>
</feature>
<feature type="transmembrane region" description="Helical" evidence="7">
    <location>
        <begin position="105"/>
        <end position="133"/>
    </location>
</feature>
<feature type="transmembrane region" description="Helical" evidence="7">
    <location>
        <begin position="283"/>
        <end position="304"/>
    </location>
</feature>
<evidence type="ECO:0000256" key="5">
    <source>
        <dbReference type="ARBA" id="ARBA00022989"/>
    </source>
</evidence>
<dbReference type="InterPro" id="IPR011701">
    <property type="entry name" value="MFS"/>
</dbReference>
<evidence type="ECO:0000256" key="4">
    <source>
        <dbReference type="ARBA" id="ARBA00022692"/>
    </source>
</evidence>
<dbReference type="Gene3D" id="1.20.1250.20">
    <property type="entry name" value="MFS general substrate transporter like domains"/>
    <property type="match status" value="1"/>
</dbReference>
<keyword evidence="6 7" id="KW-0472">Membrane</keyword>
<name>A0A9W6EVI6_9FLAO</name>
<comment type="caution">
    <text evidence="9">The sequence shown here is derived from an EMBL/GenBank/DDBJ whole genome shotgun (WGS) entry which is preliminary data.</text>
</comment>